<dbReference type="Pfam" id="PF00754">
    <property type="entry name" value="F5_F8_type_C"/>
    <property type="match status" value="1"/>
</dbReference>
<evidence type="ECO:0000259" key="2">
    <source>
        <dbReference type="PROSITE" id="PS50022"/>
    </source>
</evidence>
<evidence type="ECO:0000256" key="1">
    <source>
        <dbReference type="SAM" id="SignalP"/>
    </source>
</evidence>
<dbReference type="CDD" id="cd00057">
    <property type="entry name" value="FA58C"/>
    <property type="match status" value="1"/>
</dbReference>
<feature type="domain" description="F5/8 type C" evidence="2">
    <location>
        <begin position="39"/>
        <end position="189"/>
    </location>
</feature>
<dbReference type="Gene3D" id="2.60.120.200">
    <property type="match status" value="1"/>
</dbReference>
<dbReference type="AlphaFoldDB" id="A0A177AT22"/>
<dbReference type="InterPro" id="IPR008979">
    <property type="entry name" value="Galactose-bd-like_sf"/>
</dbReference>
<dbReference type="SMART" id="SM00231">
    <property type="entry name" value="FA58C"/>
    <property type="match status" value="1"/>
</dbReference>
<dbReference type="PANTHER" id="PTHR24543:SF325">
    <property type="entry name" value="F5_8 TYPE C DOMAIN-CONTAINING PROTEIN"/>
    <property type="match status" value="1"/>
</dbReference>
<dbReference type="EMBL" id="LWCA01001518">
    <property type="protein sequence ID" value="OAF64960.1"/>
    <property type="molecule type" value="Genomic_DNA"/>
</dbReference>
<dbReference type="OrthoDB" id="26719at2759"/>
<feature type="non-terminal residue" evidence="3">
    <location>
        <position position="289"/>
    </location>
</feature>
<dbReference type="SUPFAM" id="SSF49785">
    <property type="entry name" value="Galactose-binding domain-like"/>
    <property type="match status" value="1"/>
</dbReference>
<evidence type="ECO:0000313" key="3">
    <source>
        <dbReference type="EMBL" id="OAF64960.1"/>
    </source>
</evidence>
<feature type="chain" id="PRO_5008056685" evidence="1">
    <location>
        <begin position="21"/>
        <end position="289"/>
    </location>
</feature>
<feature type="signal peptide" evidence="1">
    <location>
        <begin position="1"/>
        <end position="20"/>
    </location>
</feature>
<evidence type="ECO:0000313" key="4">
    <source>
        <dbReference type="Proteomes" id="UP000078046"/>
    </source>
</evidence>
<proteinExistence type="predicted"/>
<keyword evidence="1" id="KW-0732">Signal</keyword>
<dbReference type="FunFam" id="2.60.120.260:FF:000016">
    <property type="entry name" value="Contactin-associated protein-like 4 isoform 1"/>
    <property type="match status" value="1"/>
</dbReference>
<keyword evidence="4" id="KW-1185">Reference proteome</keyword>
<reference evidence="3 4" key="1">
    <citation type="submission" date="2016-04" db="EMBL/GenBank/DDBJ databases">
        <title>The genome of Intoshia linei affirms orthonectids as highly simplified spiralians.</title>
        <authorList>
            <person name="Mikhailov K.V."/>
            <person name="Slusarev G.S."/>
            <person name="Nikitin M.A."/>
            <person name="Logacheva M.D."/>
            <person name="Penin A."/>
            <person name="Aleoshin V."/>
            <person name="Panchin Y.V."/>
        </authorList>
    </citation>
    <scope>NUCLEOTIDE SEQUENCE [LARGE SCALE GENOMIC DNA]</scope>
    <source>
        <strain evidence="3">Intl2013</strain>
        <tissue evidence="3">Whole animal</tissue>
    </source>
</reference>
<protein>
    <submittedName>
        <fullName evidence="3">Retinoschisin</fullName>
    </submittedName>
</protein>
<comment type="caution">
    <text evidence="3">The sequence shown here is derived from an EMBL/GenBank/DDBJ whole genome shotgun (WGS) entry which is preliminary data.</text>
</comment>
<dbReference type="InterPro" id="IPR000421">
    <property type="entry name" value="FA58C"/>
</dbReference>
<gene>
    <name evidence="3" type="ORF">A3Q56_07313</name>
</gene>
<sequence length="289" mass="33567">MMCVVIVLSFYLILLQYFYAFELTQVNEKNVKIDFNSLCSYSIPVGISNYYIPDQNLEATSFFNKARKAQYGRLNSFRAGGSWTAGVSNINQHLTIDLGYQYAINKISTQGRQGSNEFVTEYFVEYSIDKNIWYSYKNQYGSNQLFIGNFDDSSVVENELGNPLIAQYVRINPQRWNNMISIRIELYGCRYSKPLELMNTYIPDFKNLIKNTNIYLNILEGNKAYFNGNGYITYNLMKPENYYSSLTNNIQIRFKTTFINGILFMTDSSLGDYILIHLHHATLYVDINL</sequence>
<accession>A0A177AT22</accession>
<dbReference type="PROSITE" id="PS50022">
    <property type="entry name" value="FA58C_3"/>
    <property type="match status" value="1"/>
</dbReference>
<organism evidence="3 4">
    <name type="scientific">Intoshia linei</name>
    <dbReference type="NCBI Taxonomy" id="1819745"/>
    <lineage>
        <taxon>Eukaryota</taxon>
        <taxon>Metazoa</taxon>
        <taxon>Spiralia</taxon>
        <taxon>Lophotrochozoa</taxon>
        <taxon>Mesozoa</taxon>
        <taxon>Orthonectida</taxon>
        <taxon>Rhopaluridae</taxon>
        <taxon>Intoshia</taxon>
    </lineage>
</organism>
<dbReference type="SUPFAM" id="SSF49899">
    <property type="entry name" value="Concanavalin A-like lectins/glucanases"/>
    <property type="match status" value="1"/>
</dbReference>
<dbReference type="InterPro" id="IPR013320">
    <property type="entry name" value="ConA-like_dom_sf"/>
</dbReference>
<dbReference type="PANTHER" id="PTHR24543">
    <property type="entry name" value="MULTICOPPER OXIDASE-RELATED"/>
    <property type="match status" value="1"/>
</dbReference>
<dbReference type="Proteomes" id="UP000078046">
    <property type="component" value="Unassembled WGS sequence"/>
</dbReference>
<name>A0A177AT22_9BILA</name>
<dbReference type="Gene3D" id="2.60.120.260">
    <property type="entry name" value="Galactose-binding domain-like"/>
    <property type="match status" value="1"/>
</dbReference>